<comment type="caution">
    <text evidence="5">The sequence shown here is derived from an EMBL/GenBank/DDBJ whole genome shotgun (WGS) entry which is preliminary data.</text>
</comment>
<dbReference type="InterPro" id="IPR000182">
    <property type="entry name" value="GNAT_dom"/>
</dbReference>
<gene>
    <name evidence="5" type="ORF">JAV76_00210</name>
</gene>
<dbReference type="GO" id="GO:0016747">
    <property type="term" value="F:acyltransferase activity, transferring groups other than amino-acyl groups"/>
    <property type="evidence" value="ECO:0007669"/>
    <property type="project" value="InterPro"/>
</dbReference>
<evidence type="ECO:0000256" key="1">
    <source>
        <dbReference type="ARBA" id="ARBA00022679"/>
    </source>
</evidence>
<evidence type="ECO:0000256" key="3">
    <source>
        <dbReference type="SAM" id="MobiDB-lite"/>
    </source>
</evidence>
<dbReference type="Proteomes" id="UP000602087">
    <property type="component" value="Unassembled WGS sequence"/>
</dbReference>
<dbReference type="Pfam" id="PF00583">
    <property type="entry name" value="Acetyltransf_1"/>
    <property type="match status" value="1"/>
</dbReference>
<organism evidence="5 6">
    <name type="scientific">Sanguibacter suaedae</name>
    <dbReference type="NCBI Taxonomy" id="2795737"/>
    <lineage>
        <taxon>Bacteria</taxon>
        <taxon>Bacillati</taxon>
        <taxon>Actinomycetota</taxon>
        <taxon>Actinomycetes</taxon>
        <taxon>Micrococcales</taxon>
        <taxon>Sanguibacteraceae</taxon>
        <taxon>Sanguibacter</taxon>
    </lineage>
</organism>
<feature type="region of interest" description="Disordered" evidence="3">
    <location>
        <begin position="136"/>
        <end position="159"/>
    </location>
</feature>
<name>A0A934I5A3_9MICO</name>
<keyword evidence="6" id="KW-1185">Reference proteome</keyword>
<feature type="compositionally biased region" description="Low complexity" evidence="3">
    <location>
        <begin position="144"/>
        <end position="154"/>
    </location>
</feature>
<evidence type="ECO:0000256" key="2">
    <source>
        <dbReference type="ARBA" id="ARBA00023315"/>
    </source>
</evidence>
<dbReference type="InterPro" id="IPR050832">
    <property type="entry name" value="Bact_Acetyltransf"/>
</dbReference>
<protein>
    <submittedName>
        <fullName evidence="5">GNAT family N-acetyltransferase</fullName>
    </submittedName>
</protein>
<evidence type="ECO:0000313" key="6">
    <source>
        <dbReference type="Proteomes" id="UP000602087"/>
    </source>
</evidence>
<evidence type="ECO:0000313" key="5">
    <source>
        <dbReference type="EMBL" id="MBI9113432.1"/>
    </source>
</evidence>
<accession>A0A934I5A3</accession>
<dbReference type="AlphaFoldDB" id="A0A934I5A3"/>
<reference evidence="5" key="1">
    <citation type="submission" date="2020-12" db="EMBL/GenBank/DDBJ databases">
        <title>Sanguibacter suaedae sp. nov., isolated from Suaeda aralocaspica.</title>
        <authorList>
            <person name="Ma Q."/>
        </authorList>
    </citation>
    <scope>NUCLEOTIDE SEQUENCE</scope>
    <source>
        <strain evidence="5">YZGR15</strain>
    </source>
</reference>
<proteinExistence type="predicted"/>
<evidence type="ECO:0000259" key="4">
    <source>
        <dbReference type="PROSITE" id="PS51186"/>
    </source>
</evidence>
<dbReference type="PANTHER" id="PTHR43877:SF1">
    <property type="entry name" value="ACETYLTRANSFERASE"/>
    <property type="match status" value="1"/>
</dbReference>
<dbReference type="RefSeq" id="WP_198732010.1">
    <property type="nucleotide sequence ID" value="NZ_JAEINH010000001.1"/>
</dbReference>
<sequence>MTTWSVAIMPLPDSPDAPDAWALHGVARIDARTQRDLWGYADLSYPAPVLLGELRSQEHTERIVLVATAHPTPEAPAESDVVGVAQLRLDRQGNTHRAWVSVLVDPDHRRQGVGQALLDAAEAVARERGRTVLQTETEHRGEPAADAPHAMAPPTGSGRIDGASTAAMFARDRGYVLEQGMRYSVLHLPVAAALVDRLHTDALQRAGDEYTVVTWVDRCPDDLVDDLARLVTRMSTDAPNAGLDVVEDPWDAARVRAEEATYAATGRGSVTCAVQHVPTGKLVAYSEIVHSLQDRDFAFQANTLVLREHRGHRLGMLVKAANLRELARLRPELRRIHTWNAEENRHMLSINEALGFRGAGVCALWQKRDVG</sequence>
<keyword evidence="1" id="KW-0808">Transferase</keyword>
<dbReference type="PANTHER" id="PTHR43877">
    <property type="entry name" value="AMINOALKYLPHOSPHONATE N-ACETYLTRANSFERASE-RELATED-RELATED"/>
    <property type="match status" value="1"/>
</dbReference>
<feature type="domain" description="N-acetyltransferase" evidence="4">
    <location>
        <begin position="27"/>
        <end position="191"/>
    </location>
</feature>
<dbReference type="SUPFAM" id="SSF55729">
    <property type="entry name" value="Acyl-CoA N-acyltransferases (Nat)"/>
    <property type="match status" value="2"/>
</dbReference>
<dbReference type="Gene3D" id="3.40.630.30">
    <property type="match status" value="1"/>
</dbReference>
<dbReference type="EMBL" id="JAEINH010000001">
    <property type="protein sequence ID" value="MBI9113432.1"/>
    <property type="molecule type" value="Genomic_DNA"/>
</dbReference>
<keyword evidence="2" id="KW-0012">Acyltransferase</keyword>
<dbReference type="InterPro" id="IPR016181">
    <property type="entry name" value="Acyl_CoA_acyltransferase"/>
</dbReference>
<dbReference type="CDD" id="cd04301">
    <property type="entry name" value="NAT_SF"/>
    <property type="match status" value="1"/>
</dbReference>
<dbReference type="PROSITE" id="PS51186">
    <property type="entry name" value="GNAT"/>
    <property type="match status" value="1"/>
</dbReference>